<reference evidence="3 5" key="2">
    <citation type="submission" date="2016-11" db="EMBL/GenBank/DDBJ databases">
        <title>Whole genomes of Flavobacteriaceae.</title>
        <authorList>
            <person name="Stine C."/>
            <person name="Li C."/>
            <person name="Tadesse D."/>
        </authorList>
    </citation>
    <scope>NUCLEOTIDE SEQUENCE [LARGE SCALE GENOMIC DNA]</scope>
    <source>
        <strain evidence="3 5">ATCC 51468</strain>
    </source>
</reference>
<feature type="domain" description="ATPase AAA-type core" evidence="1">
    <location>
        <begin position="8"/>
        <end position="282"/>
    </location>
</feature>
<sequence>MDRLGSVVLLAGKNGSGKSRTLRLIKEQIAIVPNTEQVIKLKNEIKNYNGGILSEEGVQHNSHSTIDSIERSKQIIKSYKEEISKREEQLKSINYFSLFPEKEDKVLVDFVPQSLNLTDSYTIPAQQRDGHAKLIYNVGMNNISMGAISAIEKIQRNFVEASVPEDSNVSEEDRKEILFQYEKLKSYIKLFLNTDLKRTKDGYPEVFGKRIGEAKLSNGQIILLQFCMALYGQEVNLENVVIFMDEPENHLHPAALIEVIDKIIPHIKNGQLWIATHSINVLAHFDPSCIWYIDEGKISYAGDIPQTVLKGLLGNEEEIEKLSHFLSLPAQMGSNKFAYESLFYPEVLITGSKDPQVEQIHEIIKDRVAKGQKLKVLDFGIGKGRLLSTIYENERLRNSDITEWLDFYGYDKFDENKDTCIKVFEDIYGGSSDNRYFNDITQLLSTHDENTFDIIVMCNVFHEIEPNEWLNLFTSVKSPFKLLKEDGFLLIVEDQFLAIGEKAHAKGFLVYDELEFKKLFKIASEDAYVSTDYRKDGRLKSHHIPKKCITRIDAKSKIESLEMLIQNSKDAIKELRKTTEPTFKNGKRHGFWSQQLANASLALEELG</sequence>
<proteinExistence type="predicted"/>
<dbReference type="GO" id="GO:0005524">
    <property type="term" value="F:ATP binding"/>
    <property type="evidence" value="ECO:0007669"/>
    <property type="project" value="InterPro"/>
</dbReference>
<dbReference type="InterPro" id="IPR027417">
    <property type="entry name" value="P-loop_NTPase"/>
</dbReference>
<evidence type="ECO:0000313" key="5">
    <source>
        <dbReference type="Proteomes" id="UP000198302"/>
    </source>
</evidence>
<gene>
    <name evidence="3" type="ORF">B0A73_14015</name>
    <name evidence="2" type="ORF">IW18_17915</name>
</gene>
<dbReference type="SUPFAM" id="SSF52540">
    <property type="entry name" value="P-loop containing nucleoside triphosphate hydrolases"/>
    <property type="match status" value="1"/>
</dbReference>
<dbReference type="PANTHER" id="PTHR43581:SF4">
    <property type="entry name" value="ATP_GTP PHOSPHATASE"/>
    <property type="match status" value="1"/>
</dbReference>
<dbReference type="EMBL" id="MUGX01000016">
    <property type="protein sequence ID" value="OXA86479.1"/>
    <property type="molecule type" value="Genomic_DNA"/>
</dbReference>
<dbReference type="EMBL" id="JPRK01000015">
    <property type="protein sequence ID" value="KIO51517.1"/>
    <property type="molecule type" value="Genomic_DNA"/>
</dbReference>
<dbReference type="InterPro" id="IPR003959">
    <property type="entry name" value="ATPase_AAA_core"/>
</dbReference>
<dbReference type="AlphaFoldDB" id="A0A0D0F0S8"/>
<evidence type="ECO:0000313" key="3">
    <source>
        <dbReference type="EMBL" id="OXA86479.1"/>
    </source>
</evidence>
<dbReference type="PANTHER" id="PTHR43581">
    <property type="entry name" value="ATP/GTP PHOSPHATASE"/>
    <property type="match status" value="1"/>
</dbReference>
<dbReference type="Gene3D" id="3.40.50.150">
    <property type="entry name" value="Vaccinia Virus protein VP39"/>
    <property type="match status" value="1"/>
</dbReference>
<dbReference type="Pfam" id="PF13304">
    <property type="entry name" value="AAA_21"/>
    <property type="match status" value="1"/>
</dbReference>
<accession>A0A0D0F0S8</accession>
<evidence type="ECO:0000259" key="1">
    <source>
        <dbReference type="Pfam" id="PF13304"/>
    </source>
</evidence>
<dbReference type="Proteomes" id="UP000198302">
    <property type="component" value="Unassembled WGS sequence"/>
</dbReference>
<reference evidence="2 4" key="1">
    <citation type="submission" date="2015-01" db="EMBL/GenBank/DDBJ databases">
        <title>Genome of Flavobacterium hibernum DSM 12611.</title>
        <authorList>
            <person name="Stropko S.J."/>
            <person name="Pipes S.E."/>
            <person name="Newman J.D."/>
        </authorList>
    </citation>
    <scope>NUCLEOTIDE SEQUENCE [LARGE SCALE GENOMIC DNA]</scope>
    <source>
        <strain evidence="2 4">DSM 12611</strain>
    </source>
</reference>
<dbReference type="Gene3D" id="3.40.50.300">
    <property type="entry name" value="P-loop containing nucleotide triphosphate hydrolases"/>
    <property type="match status" value="1"/>
</dbReference>
<name>A0A0D0F0S8_9FLAO</name>
<keyword evidence="5" id="KW-1185">Reference proteome</keyword>
<evidence type="ECO:0000313" key="2">
    <source>
        <dbReference type="EMBL" id="KIO51517.1"/>
    </source>
</evidence>
<dbReference type="InterPro" id="IPR051396">
    <property type="entry name" value="Bact_Antivir_Def_Nuclease"/>
</dbReference>
<dbReference type="InterPro" id="IPR029063">
    <property type="entry name" value="SAM-dependent_MTases_sf"/>
</dbReference>
<protein>
    <recommendedName>
        <fullName evidence="1">ATPase AAA-type core domain-containing protein</fullName>
    </recommendedName>
</protein>
<comment type="caution">
    <text evidence="2">The sequence shown here is derived from an EMBL/GenBank/DDBJ whole genome shotgun (WGS) entry which is preliminary data.</text>
</comment>
<organism evidence="2 4">
    <name type="scientific">Flavobacterium hibernum</name>
    <dbReference type="NCBI Taxonomy" id="37752"/>
    <lineage>
        <taxon>Bacteria</taxon>
        <taxon>Pseudomonadati</taxon>
        <taxon>Bacteroidota</taxon>
        <taxon>Flavobacteriia</taxon>
        <taxon>Flavobacteriales</taxon>
        <taxon>Flavobacteriaceae</taxon>
        <taxon>Flavobacterium</taxon>
    </lineage>
</organism>
<dbReference type="SUPFAM" id="SSF53335">
    <property type="entry name" value="S-adenosyl-L-methionine-dependent methyltransferases"/>
    <property type="match status" value="1"/>
</dbReference>
<evidence type="ECO:0000313" key="4">
    <source>
        <dbReference type="Proteomes" id="UP000032061"/>
    </source>
</evidence>
<dbReference type="GO" id="GO:0016887">
    <property type="term" value="F:ATP hydrolysis activity"/>
    <property type="evidence" value="ECO:0007669"/>
    <property type="project" value="InterPro"/>
</dbReference>
<dbReference type="Proteomes" id="UP000032061">
    <property type="component" value="Unassembled WGS sequence"/>
</dbReference>